<evidence type="ECO:0000313" key="1">
    <source>
        <dbReference type="EMBL" id="KAJ2889883.1"/>
    </source>
</evidence>
<proteinExistence type="predicted"/>
<reference evidence="1" key="1">
    <citation type="submission" date="2022-07" db="EMBL/GenBank/DDBJ databases">
        <title>Phylogenomic reconstructions and comparative analyses of Kickxellomycotina fungi.</title>
        <authorList>
            <person name="Reynolds N.K."/>
            <person name="Stajich J.E."/>
            <person name="Barry K."/>
            <person name="Grigoriev I.V."/>
            <person name="Crous P."/>
            <person name="Smith M.E."/>
        </authorList>
    </citation>
    <scope>NUCLEOTIDE SEQUENCE</scope>
    <source>
        <strain evidence="1">CBS 190363</strain>
    </source>
</reference>
<feature type="non-terminal residue" evidence="1">
    <location>
        <position position="647"/>
    </location>
</feature>
<dbReference type="EMBL" id="JANBVB010001614">
    <property type="protein sequence ID" value="KAJ2889883.1"/>
    <property type="molecule type" value="Genomic_DNA"/>
</dbReference>
<protein>
    <submittedName>
        <fullName evidence="1">Uncharacterized protein</fullName>
    </submittedName>
</protein>
<keyword evidence="2" id="KW-1185">Reference proteome</keyword>
<evidence type="ECO:0000313" key="2">
    <source>
        <dbReference type="Proteomes" id="UP001139981"/>
    </source>
</evidence>
<organism evidence="1 2">
    <name type="scientific">Coemansia aciculifera</name>
    <dbReference type="NCBI Taxonomy" id="417176"/>
    <lineage>
        <taxon>Eukaryota</taxon>
        <taxon>Fungi</taxon>
        <taxon>Fungi incertae sedis</taxon>
        <taxon>Zoopagomycota</taxon>
        <taxon>Kickxellomycotina</taxon>
        <taxon>Kickxellomycetes</taxon>
        <taxon>Kickxellales</taxon>
        <taxon>Kickxellaceae</taxon>
        <taxon>Coemansia</taxon>
    </lineage>
</organism>
<name>A0ACC1LXY6_9FUNG</name>
<sequence length="647" mass="69501">MFGGSSGEGGTHHRQPQHSSSNAVTLSTDRIALGFLRALTSILRSHSGSSATQEYASVILPLVLFCLRSERHRIRRQALLLLRVLSSHESALRLLLDELGPSIVCDIPPIAADAAARLTGAVAKAFKAHSEAAILECVRQVQVQGAFAVRVAALLEIVRVWVANVELHPKANGELLLLEPVVLSRGSLVVLRCLLYLTAKTAGVEDLWMELVRGECESNLWLVIRYLTNLLLHTQSLALLGLMRRIVVFLTRSATQGHHLVCCLVDEARRPAAAIPIVETDGSIMAMHGGSNEKEEEEEAWWAAATAEFDVFMPRRRDRRLLVSTAALAVFYLAAVSYEQPAVVAGHGDLAVLPPAVFALANPERWVRDAARTLLVNLVAAERVFFSNGSGGGGLAEDAAHVVLSVLRGDECAATGFGNVSGKDDDGDEMRRKPGKSPDDYALNHAWSPMATATTDIAAPVPAPTAAAVDGDEEDDNGSDHQHAINEVDSSTLPPPPTSQPPVFSRRSLSIDYYSDTGGNTASSNSNLATLSGPGRQRAILQRFMVHLSRLFSRRRPGCAQEWAGVAVRWAMSCPVRPLAALALQVFSVLTAEAQYGGTLVITPTRSMILHLIDRLSNVVGDPSEDLAAFAETVLAALKQTAVLAAR</sequence>
<dbReference type="Proteomes" id="UP001139981">
    <property type="component" value="Unassembled WGS sequence"/>
</dbReference>
<comment type="caution">
    <text evidence="1">The sequence shown here is derived from an EMBL/GenBank/DDBJ whole genome shotgun (WGS) entry which is preliminary data.</text>
</comment>
<accession>A0ACC1LXY6</accession>
<gene>
    <name evidence="1" type="ORF">IWW38_004443</name>
</gene>